<evidence type="ECO:0000313" key="5">
    <source>
        <dbReference type="EMBL" id="MCZ2491589.1"/>
    </source>
</evidence>
<evidence type="ECO:0000256" key="2">
    <source>
        <dbReference type="ARBA" id="ARBA00022676"/>
    </source>
</evidence>
<evidence type="ECO:0000259" key="4">
    <source>
        <dbReference type="Pfam" id="PF00535"/>
    </source>
</evidence>
<feature type="domain" description="Glycosyltransferase 2-like" evidence="4">
    <location>
        <begin position="6"/>
        <end position="173"/>
    </location>
</feature>
<dbReference type="InterPro" id="IPR029044">
    <property type="entry name" value="Nucleotide-diphossugar_trans"/>
</dbReference>
<name>A0ABT4JMJ8_9LACO</name>
<dbReference type="SUPFAM" id="SSF53448">
    <property type="entry name" value="Nucleotide-diphospho-sugar transferases"/>
    <property type="match status" value="1"/>
</dbReference>
<dbReference type="GO" id="GO:0016757">
    <property type="term" value="F:glycosyltransferase activity"/>
    <property type="evidence" value="ECO:0007669"/>
    <property type="project" value="UniProtKB-KW"/>
</dbReference>
<comment type="caution">
    <text evidence="5">The sequence shown here is derived from an EMBL/GenBank/DDBJ whole genome shotgun (WGS) entry which is preliminary data.</text>
</comment>
<keyword evidence="3 5" id="KW-0808">Transferase</keyword>
<accession>A0ABT4JMJ8</accession>
<gene>
    <name evidence="5" type="ORF">N0K80_05390</name>
</gene>
<comment type="similarity">
    <text evidence="1">Belongs to the glycosyltransferase 2 family.</text>
</comment>
<reference evidence="5" key="1">
    <citation type="submission" date="2022-09" db="EMBL/GenBank/DDBJ databases">
        <title>Diversity of Dellaglioa algida.</title>
        <authorList>
            <person name="Matthias E."/>
            <person name="Werum V."/>
        </authorList>
    </citation>
    <scope>NUCLEOTIDE SEQUENCE</scope>
    <source>
        <strain evidence="5">TMW 2.2523</strain>
    </source>
</reference>
<dbReference type="EC" id="2.4.-.-" evidence="5"/>
<sequence length="280" mass="32789">MENDLSVLMSVYNGEKPDNLDESMESILRQTVLPSYFILVIDGYISDELDIVIQNKYLKFEKKNISLKIVRLKKNQGLTIALNAGLNECKTKYVARMDSDDISNKSRFEKQMEKLLENKELDIIGSDVSEFVSDNGKKKEINYKTMPSSNGDILAYSKLRNPFCHPTVIFKRDMVKSVGNYEECHYFEDYYLWIRLFKHRCIGMNINEPLVAMRVDEGLYLRRSGLSYVKDIFNFRRKALQIGYQNFFEFLYTIILQGMVAIVPSQLRELVYNKLLRKKI</sequence>
<protein>
    <submittedName>
        <fullName evidence="5">Glycosyltransferase</fullName>
        <ecNumber evidence="5">2.4.-.-</ecNumber>
    </submittedName>
</protein>
<dbReference type="EMBL" id="JANXLI010000003">
    <property type="protein sequence ID" value="MCZ2491589.1"/>
    <property type="molecule type" value="Genomic_DNA"/>
</dbReference>
<dbReference type="InterPro" id="IPR050834">
    <property type="entry name" value="Glycosyltransf_2"/>
</dbReference>
<organism evidence="5 6">
    <name type="scientific">Dellaglioa carnosa</name>
    <dbReference type="NCBI Taxonomy" id="2995136"/>
    <lineage>
        <taxon>Bacteria</taxon>
        <taxon>Bacillati</taxon>
        <taxon>Bacillota</taxon>
        <taxon>Bacilli</taxon>
        <taxon>Lactobacillales</taxon>
        <taxon>Lactobacillaceae</taxon>
        <taxon>Dellaglioa</taxon>
    </lineage>
</organism>
<dbReference type="PANTHER" id="PTHR43685:SF5">
    <property type="entry name" value="GLYCOSYLTRANSFERASE EPSE-RELATED"/>
    <property type="match status" value="1"/>
</dbReference>
<keyword evidence="6" id="KW-1185">Reference proteome</keyword>
<evidence type="ECO:0000313" key="6">
    <source>
        <dbReference type="Proteomes" id="UP001081467"/>
    </source>
</evidence>
<evidence type="ECO:0000256" key="3">
    <source>
        <dbReference type="ARBA" id="ARBA00022679"/>
    </source>
</evidence>
<dbReference type="Gene3D" id="3.90.550.10">
    <property type="entry name" value="Spore Coat Polysaccharide Biosynthesis Protein SpsA, Chain A"/>
    <property type="match status" value="1"/>
</dbReference>
<evidence type="ECO:0000256" key="1">
    <source>
        <dbReference type="ARBA" id="ARBA00006739"/>
    </source>
</evidence>
<dbReference type="InterPro" id="IPR001173">
    <property type="entry name" value="Glyco_trans_2-like"/>
</dbReference>
<dbReference type="Proteomes" id="UP001081467">
    <property type="component" value="Unassembled WGS sequence"/>
</dbReference>
<dbReference type="PANTHER" id="PTHR43685">
    <property type="entry name" value="GLYCOSYLTRANSFERASE"/>
    <property type="match status" value="1"/>
</dbReference>
<dbReference type="RefSeq" id="WP_269024035.1">
    <property type="nucleotide sequence ID" value="NZ_JANXKW010000003.1"/>
</dbReference>
<dbReference type="Pfam" id="PF00535">
    <property type="entry name" value="Glycos_transf_2"/>
    <property type="match status" value="1"/>
</dbReference>
<keyword evidence="2 5" id="KW-0328">Glycosyltransferase</keyword>
<proteinExistence type="inferred from homology"/>